<dbReference type="Proteomes" id="UP001055125">
    <property type="component" value="Unassembled WGS sequence"/>
</dbReference>
<gene>
    <name evidence="1" type="ORF">OCOJLMKI_1990</name>
</gene>
<accession>A0ABQ4RVH2</accession>
<protein>
    <submittedName>
        <fullName evidence="1">Uncharacterized protein</fullName>
    </submittedName>
</protein>
<proteinExistence type="predicted"/>
<dbReference type="EMBL" id="BPQP01000029">
    <property type="protein sequence ID" value="GJD94786.1"/>
    <property type="molecule type" value="Genomic_DNA"/>
</dbReference>
<reference evidence="1" key="2">
    <citation type="submission" date="2021-08" db="EMBL/GenBank/DDBJ databases">
        <authorList>
            <person name="Tani A."/>
            <person name="Ola A."/>
            <person name="Ogura Y."/>
            <person name="Katsura K."/>
            <person name="Hayashi T."/>
        </authorList>
    </citation>
    <scope>NUCLEOTIDE SEQUENCE</scope>
    <source>
        <strain evidence="1">DSM 19015</strain>
    </source>
</reference>
<dbReference type="RefSeq" id="WP_238243949.1">
    <property type="nucleotide sequence ID" value="NZ_BPQP01000029.1"/>
</dbReference>
<reference evidence="1" key="1">
    <citation type="journal article" date="2021" name="Front. Microbiol.">
        <title>Comprehensive Comparative Genomics and Phenotyping of Methylobacterium Species.</title>
        <authorList>
            <person name="Alessa O."/>
            <person name="Ogura Y."/>
            <person name="Fujitani Y."/>
            <person name="Takami H."/>
            <person name="Hayashi T."/>
            <person name="Sahin N."/>
            <person name="Tani A."/>
        </authorList>
    </citation>
    <scope>NUCLEOTIDE SEQUENCE</scope>
    <source>
        <strain evidence="1">DSM 19015</strain>
    </source>
</reference>
<name>A0ABQ4RVH2_9HYPH</name>
<evidence type="ECO:0000313" key="1">
    <source>
        <dbReference type="EMBL" id="GJD94786.1"/>
    </source>
</evidence>
<evidence type="ECO:0000313" key="2">
    <source>
        <dbReference type="Proteomes" id="UP001055125"/>
    </source>
</evidence>
<comment type="caution">
    <text evidence="1">The sequence shown here is derived from an EMBL/GenBank/DDBJ whole genome shotgun (WGS) entry which is preliminary data.</text>
</comment>
<organism evidence="1 2">
    <name type="scientific">Methylobacterium iners</name>
    <dbReference type="NCBI Taxonomy" id="418707"/>
    <lineage>
        <taxon>Bacteria</taxon>
        <taxon>Pseudomonadati</taxon>
        <taxon>Pseudomonadota</taxon>
        <taxon>Alphaproteobacteria</taxon>
        <taxon>Hyphomicrobiales</taxon>
        <taxon>Methylobacteriaceae</taxon>
        <taxon>Methylobacterium</taxon>
    </lineage>
</organism>
<sequence length="215" mass="24833">MTDIFSQLAAQLAVDTVQVQTSPLPKGKSFPEADDVTVMSINYYDNGFTPEQKDKWSESNFTFNWQMFTETQPFTPSKVLAVWSGTTQLLLPDHFIRYLEGKGHAAKMDPAIWRFYMDLDIETQKLPKLKNGPRIGQFRTKYPGDVNHWGDCVRLRWDEFDELNCDIYRDANLEPYASIVVGDPANNLKDPKNLLRGRYDPQGLWKAKHTRKVKP</sequence>
<keyword evidence="2" id="KW-1185">Reference proteome</keyword>